<feature type="coiled-coil region" evidence="1">
    <location>
        <begin position="316"/>
        <end position="364"/>
    </location>
</feature>
<dbReference type="AlphaFoldDB" id="A0A3B6W5D3"/>
<keyword evidence="1" id="KW-0175">Coiled coil</keyword>
<dbReference type="EMBL" id="CP002873">
    <property type="protein sequence ID" value="AGA67547.1"/>
    <property type="molecule type" value="Genomic_DNA"/>
</dbReference>
<reference evidence="2 3" key="1">
    <citation type="journal article" date="2013" name="Genome Announc.">
        <title>Complete Genome Sequence of the Porcine Strain Brachyspira pilosicoli P43/6/78(T.).</title>
        <authorList>
            <person name="Lin C."/>
            <person name="den Bakker H.C."/>
            <person name="Suzuki H."/>
            <person name="Lefebure T."/>
            <person name="Ponnala L."/>
            <person name="Sun Q."/>
            <person name="Stanhope M.J."/>
            <person name="Wiedmann M."/>
            <person name="Duhamel G.E."/>
        </authorList>
    </citation>
    <scope>NUCLEOTIDE SEQUENCE [LARGE SCALE GENOMIC DNA]</scope>
    <source>
        <strain evidence="2 3">P43/6/78</strain>
    </source>
</reference>
<dbReference type="RefSeq" id="WP_015275004.1">
    <property type="nucleotide sequence ID" value="NC_019908.1"/>
</dbReference>
<protein>
    <submittedName>
        <fullName evidence="2">Phage protein</fullName>
    </submittedName>
</protein>
<evidence type="ECO:0000313" key="3">
    <source>
        <dbReference type="Proteomes" id="UP000010793"/>
    </source>
</evidence>
<gene>
    <name evidence="2" type="ORF">BPP43_12035</name>
</gene>
<organism evidence="2 3">
    <name type="scientific">Brachyspira pilosicoli P43/6/78</name>
    <dbReference type="NCBI Taxonomy" id="1042417"/>
    <lineage>
        <taxon>Bacteria</taxon>
        <taxon>Pseudomonadati</taxon>
        <taxon>Spirochaetota</taxon>
        <taxon>Spirochaetia</taxon>
        <taxon>Brachyspirales</taxon>
        <taxon>Brachyspiraceae</taxon>
        <taxon>Brachyspira</taxon>
    </lineage>
</organism>
<accession>A0A3B6W5D3</accession>
<sequence>MNNNNNNNNKDKKNYYAIIPANVRYDKRLSPLTRLIYGEITALSNEKGYCFATNAYFANLYSMSNVSISRCISELKEHNYIRVVYDIKEKNVDKRKIYINNLENKKLESEELNKKNEKLENEELKNNEEITNNEEININIQEYKEDINKNNNTNKNDDAFSLAKIKLVNRIKLNDDTDLSNNIKEYNQNCLDGIKEKVKYNNIINNTNNNIINSNFLLSEFDSFVLELCQVFNNFTYNNASKISELYGFKSKEKQELLLKIFNERKYDWRECIKYAKLKAKDKNNIPTLWLDFLSFLKIYLREGDKEKLIKPYYTEEQLLERARILQKQKREREKALLEESKKMEELERELGRENMTLDEIIEATKEQFKHLKRK</sequence>
<feature type="coiled-coil region" evidence="1">
    <location>
        <begin position="95"/>
        <end position="153"/>
    </location>
</feature>
<dbReference type="KEGG" id="bpip:BPP43_12035"/>
<evidence type="ECO:0000256" key="1">
    <source>
        <dbReference type="SAM" id="Coils"/>
    </source>
</evidence>
<name>A0A3B6W5D3_BRAPL</name>
<proteinExistence type="predicted"/>
<evidence type="ECO:0000313" key="2">
    <source>
        <dbReference type="EMBL" id="AGA67547.1"/>
    </source>
</evidence>
<dbReference type="Pfam" id="PF13730">
    <property type="entry name" value="HTH_36"/>
    <property type="match status" value="1"/>
</dbReference>
<keyword evidence="3" id="KW-1185">Reference proteome</keyword>
<dbReference type="Proteomes" id="UP000010793">
    <property type="component" value="Chromosome"/>
</dbReference>